<dbReference type="AlphaFoldDB" id="A0A518D155"/>
<name>A0A518D155_9BACT</name>
<proteinExistence type="predicted"/>
<feature type="compositionally biased region" description="Basic residues" evidence="1">
    <location>
        <begin position="374"/>
        <end position="399"/>
    </location>
</feature>
<feature type="compositionally biased region" description="Basic residues" evidence="1">
    <location>
        <begin position="414"/>
        <end position="444"/>
    </location>
</feature>
<dbReference type="EMBL" id="CP036290">
    <property type="protein sequence ID" value="QDU85179.1"/>
    <property type="molecule type" value="Genomic_DNA"/>
</dbReference>
<feature type="compositionally biased region" description="Basic and acidic residues" evidence="1">
    <location>
        <begin position="238"/>
        <end position="324"/>
    </location>
</feature>
<keyword evidence="2" id="KW-0396">Initiation factor</keyword>
<dbReference type="GO" id="GO:0003677">
    <property type="term" value="F:DNA binding"/>
    <property type="evidence" value="ECO:0007669"/>
    <property type="project" value="InterPro"/>
</dbReference>
<evidence type="ECO:0000313" key="3">
    <source>
        <dbReference type="Proteomes" id="UP000319342"/>
    </source>
</evidence>
<dbReference type="RefSeq" id="WP_145188064.1">
    <property type="nucleotide sequence ID" value="NZ_CP036290.1"/>
</dbReference>
<reference evidence="2 3" key="1">
    <citation type="submission" date="2019-02" db="EMBL/GenBank/DDBJ databases">
        <title>Deep-cultivation of Planctomycetes and their phenomic and genomic characterization uncovers novel biology.</title>
        <authorList>
            <person name="Wiegand S."/>
            <person name="Jogler M."/>
            <person name="Boedeker C."/>
            <person name="Pinto D."/>
            <person name="Vollmers J."/>
            <person name="Rivas-Marin E."/>
            <person name="Kohn T."/>
            <person name="Peeters S.H."/>
            <person name="Heuer A."/>
            <person name="Rast P."/>
            <person name="Oberbeckmann S."/>
            <person name="Bunk B."/>
            <person name="Jeske O."/>
            <person name="Meyerdierks A."/>
            <person name="Storesund J.E."/>
            <person name="Kallscheuer N."/>
            <person name="Luecker S."/>
            <person name="Lage O.M."/>
            <person name="Pohl T."/>
            <person name="Merkel B.J."/>
            <person name="Hornburger P."/>
            <person name="Mueller R.-W."/>
            <person name="Bruemmer F."/>
            <person name="Labrenz M."/>
            <person name="Spormann A.M."/>
            <person name="Op den Camp H."/>
            <person name="Overmann J."/>
            <person name="Amann R."/>
            <person name="Jetten M.S.M."/>
            <person name="Mascher T."/>
            <person name="Medema M.H."/>
            <person name="Devos D.P."/>
            <person name="Kaster A.-K."/>
            <person name="Ovreas L."/>
            <person name="Rohde M."/>
            <person name="Galperin M.Y."/>
            <person name="Jogler C."/>
        </authorList>
    </citation>
    <scope>NUCLEOTIDE SEQUENCE [LARGE SCALE GENOMIC DNA]</scope>
    <source>
        <strain evidence="2 3">Pla163</strain>
    </source>
</reference>
<dbReference type="Proteomes" id="UP000319342">
    <property type="component" value="Chromosome"/>
</dbReference>
<keyword evidence="2" id="KW-0648">Protein biosynthesis</keyword>
<dbReference type="GO" id="GO:0006334">
    <property type="term" value="P:nucleosome assembly"/>
    <property type="evidence" value="ECO:0007669"/>
    <property type="project" value="InterPro"/>
</dbReference>
<gene>
    <name evidence="2" type="primary">infB_2</name>
    <name evidence="2" type="ORF">Pla163_23070</name>
</gene>
<evidence type="ECO:0000256" key="1">
    <source>
        <dbReference type="SAM" id="MobiDB-lite"/>
    </source>
</evidence>
<dbReference type="OrthoDB" id="268440at2"/>
<feature type="region of interest" description="Disordered" evidence="1">
    <location>
        <begin position="238"/>
        <end position="444"/>
    </location>
</feature>
<organism evidence="2 3">
    <name type="scientific">Rohdeia mirabilis</name>
    <dbReference type="NCBI Taxonomy" id="2528008"/>
    <lineage>
        <taxon>Bacteria</taxon>
        <taxon>Pseudomonadati</taxon>
        <taxon>Planctomycetota</taxon>
        <taxon>Planctomycetia</taxon>
        <taxon>Planctomycetia incertae sedis</taxon>
        <taxon>Rohdeia</taxon>
    </lineage>
</organism>
<evidence type="ECO:0000313" key="2">
    <source>
        <dbReference type="EMBL" id="QDU85179.1"/>
    </source>
</evidence>
<feature type="compositionally biased region" description="Low complexity" evidence="1">
    <location>
        <begin position="400"/>
        <end position="413"/>
    </location>
</feature>
<keyword evidence="3" id="KW-1185">Reference proteome</keyword>
<dbReference type="InterPro" id="IPR005819">
    <property type="entry name" value="H1/H5"/>
</dbReference>
<protein>
    <submittedName>
        <fullName evidence="2">Translation initiation factor IF-2</fullName>
    </submittedName>
</protein>
<dbReference type="GO" id="GO:0003743">
    <property type="term" value="F:translation initiation factor activity"/>
    <property type="evidence" value="ECO:0007669"/>
    <property type="project" value="UniProtKB-KW"/>
</dbReference>
<accession>A0A518D155</accession>
<dbReference type="GO" id="GO:0000786">
    <property type="term" value="C:nucleosome"/>
    <property type="evidence" value="ECO:0007669"/>
    <property type="project" value="InterPro"/>
</dbReference>
<dbReference type="GO" id="GO:0030527">
    <property type="term" value="F:structural constituent of chromatin"/>
    <property type="evidence" value="ECO:0007669"/>
    <property type="project" value="InterPro"/>
</dbReference>
<feature type="compositionally biased region" description="Basic residues" evidence="1">
    <location>
        <begin position="343"/>
        <end position="365"/>
    </location>
</feature>
<sequence length="444" mass="49214">MSKKADFLERLLDTHQPRRPFPESEVAEFNPLEQGLLMVLLRHMTQSQAEASIKALQKAYEDWNELRVSQAQEIAQHFRTSTRKKGYDKLQSFREVALDLKEYIQEVYQQTHSIALDRLVADVNDAWKMLEKMPVTGIAGGAYLMWVANREVPVHANLVKLLDKLDLVTKPGTGRNAVAAVSALVPKGREREFTIVMYDVLEHWEDEENPSYVSNPILQETAFGKKAFVERETARAKADAARQKEEERIKKEEERERKRIEAEEKKRIAAEKAARKAEEAARKKAEQEAEKKRAIEAKKVAAEKERKEREAAKKKEAAAKEAAKKKAAAAAKVAAKKEAAKKAAAKKAAAKKASAKKSSTKKSSTKKPASAKAAAKRPTTKKSVAKKAPAKKAAAKKSTTKAGASKKGTTSKAAAKKSTTKKAVAKKSTTKKAAKKPAKRVARR</sequence>
<dbReference type="PRINTS" id="PR00624">
    <property type="entry name" value="HISTONEH5"/>
</dbReference>